<dbReference type="AlphaFoldDB" id="A0A9P1FNW4"/>
<evidence type="ECO:0000313" key="4">
    <source>
        <dbReference type="Proteomes" id="UP001152797"/>
    </source>
</evidence>
<dbReference type="OrthoDB" id="10253869at2759"/>
<evidence type="ECO:0000313" key="2">
    <source>
        <dbReference type="EMBL" id="CAL1137589.1"/>
    </source>
</evidence>
<name>A0A9P1FNW4_9DINO</name>
<gene>
    <name evidence="1" type="ORF">C1SCF055_LOCUS11761</name>
</gene>
<dbReference type="EMBL" id="CAMXCT020000869">
    <property type="protein sequence ID" value="CAL1137589.1"/>
    <property type="molecule type" value="Genomic_DNA"/>
</dbReference>
<dbReference type="Gene3D" id="3.80.10.10">
    <property type="entry name" value="Ribonuclease Inhibitor"/>
    <property type="match status" value="1"/>
</dbReference>
<proteinExistence type="predicted"/>
<organism evidence="1">
    <name type="scientific">Cladocopium goreaui</name>
    <dbReference type="NCBI Taxonomy" id="2562237"/>
    <lineage>
        <taxon>Eukaryota</taxon>
        <taxon>Sar</taxon>
        <taxon>Alveolata</taxon>
        <taxon>Dinophyceae</taxon>
        <taxon>Suessiales</taxon>
        <taxon>Symbiodiniaceae</taxon>
        <taxon>Cladocopium</taxon>
    </lineage>
</organism>
<sequence length="383" mass="42347">MPDLPQNWTSLTDSVPVNVFESLGRSGSVQAMRGSRCLYSAGKSVKTFWQRAVFVEEGHTGDMSKKLQQRLSSFAANHGGQVEEMALRNTAVAPFWKQAGESLLRVNDLQRCFKLASFTNLQRLILHSFKSQEIMSFTSNNRCFPKLRCLELLQCCLDSTTFSELEKFPALSKLGIWGLKNTQIALPDIWPSFHLDELCLDTVEANSWPGLGDLLRLHLRTSRPRLALAALPASLQVLSLTTSAQDVSNPFVEAFVLLDEHVQTLLPALPLLVDLVLSGHMKLGPCSISSLAEQKLIRLGLAKCMGLDSDKGFQTFMSCSWSTLETFEMPGNKHFKLEEISHLFPTLKICKGDSMSLVPQAGQSLEGGDQGEAPARGQFMKIA</sequence>
<dbReference type="SUPFAM" id="SSF52047">
    <property type="entry name" value="RNI-like"/>
    <property type="match status" value="1"/>
</dbReference>
<accession>A0A9P1FNW4</accession>
<dbReference type="EMBL" id="CAMXCT030000869">
    <property type="protein sequence ID" value="CAL4771526.1"/>
    <property type="molecule type" value="Genomic_DNA"/>
</dbReference>
<dbReference type="EMBL" id="CAMXCT010000869">
    <property type="protein sequence ID" value="CAI3984214.1"/>
    <property type="molecule type" value="Genomic_DNA"/>
</dbReference>
<dbReference type="Proteomes" id="UP001152797">
    <property type="component" value="Unassembled WGS sequence"/>
</dbReference>
<reference evidence="1" key="1">
    <citation type="submission" date="2022-10" db="EMBL/GenBank/DDBJ databases">
        <authorList>
            <person name="Chen Y."/>
            <person name="Dougan E. K."/>
            <person name="Chan C."/>
            <person name="Rhodes N."/>
            <person name="Thang M."/>
        </authorList>
    </citation>
    <scope>NUCLEOTIDE SEQUENCE</scope>
</reference>
<reference evidence="2" key="2">
    <citation type="submission" date="2024-04" db="EMBL/GenBank/DDBJ databases">
        <authorList>
            <person name="Chen Y."/>
            <person name="Shah S."/>
            <person name="Dougan E. K."/>
            <person name="Thang M."/>
            <person name="Chan C."/>
        </authorList>
    </citation>
    <scope>NUCLEOTIDE SEQUENCE [LARGE SCALE GENOMIC DNA]</scope>
</reference>
<keyword evidence="4" id="KW-1185">Reference proteome</keyword>
<dbReference type="GO" id="GO:0016874">
    <property type="term" value="F:ligase activity"/>
    <property type="evidence" value="ECO:0007669"/>
    <property type="project" value="UniProtKB-KW"/>
</dbReference>
<dbReference type="InterPro" id="IPR032675">
    <property type="entry name" value="LRR_dom_sf"/>
</dbReference>
<evidence type="ECO:0000313" key="3">
    <source>
        <dbReference type="EMBL" id="CAL4771526.1"/>
    </source>
</evidence>
<keyword evidence="3" id="KW-0436">Ligase</keyword>
<comment type="caution">
    <text evidence="1">The sequence shown here is derived from an EMBL/GenBank/DDBJ whole genome shotgun (WGS) entry which is preliminary data.</text>
</comment>
<evidence type="ECO:0000313" key="1">
    <source>
        <dbReference type="EMBL" id="CAI3984214.1"/>
    </source>
</evidence>
<protein>
    <submittedName>
        <fullName evidence="3">Medium-chain-fatty-acid--CoA ligase</fullName>
    </submittedName>
</protein>